<evidence type="ECO:0000256" key="3">
    <source>
        <dbReference type="ARBA" id="ARBA00023163"/>
    </source>
</evidence>
<sequence length="296" mass="33819">MFLFQRIEEVMMSHQDARQAIGQFVLQEQSNLYNYTISEIAKQTFTSNATVVRFAKTLGFDGWKDFMKAFIAEIKYQESHQGDIDVNYPFKGSDTTEDIIEKMKQLQIESIKDTADLMDVDNMNQAVNYLLKAKRIVIFGLSPNIYLGELFRRKLITIGKVVDIARSGETGIISHTLGRDDCAIIISYSGSNNLAEPISNVELLLKNNVPIIGITSGGENYIRKNIDCILTISSKERLYTKISNFATEESISYILNVLFSCYFVRNYNENSLFKIQNSKLLEQQRTAILKEMKDDF</sequence>
<dbReference type="PANTHER" id="PTHR30514:SF10">
    <property type="entry name" value="MURR_RPIR FAMILY TRANSCRIPTIONAL REGULATOR"/>
    <property type="match status" value="1"/>
</dbReference>
<organism evidence="6 7">
    <name type="scientific">Breznakia pachnodae</name>
    <dbReference type="NCBI Taxonomy" id="265178"/>
    <lineage>
        <taxon>Bacteria</taxon>
        <taxon>Bacillati</taxon>
        <taxon>Bacillota</taxon>
        <taxon>Erysipelotrichia</taxon>
        <taxon>Erysipelotrichales</taxon>
        <taxon>Erysipelotrichaceae</taxon>
        <taxon>Breznakia</taxon>
    </lineage>
</organism>
<feature type="domain" description="SIS" evidence="5">
    <location>
        <begin position="126"/>
        <end position="268"/>
    </location>
</feature>
<evidence type="ECO:0000256" key="1">
    <source>
        <dbReference type="ARBA" id="ARBA00023015"/>
    </source>
</evidence>
<evidence type="ECO:0000313" key="7">
    <source>
        <dbReference type="Proteomes" id="UP001230220"/>
    </source>
</evidence>
<dbReference type="InterPro" id="IPR046348">
    <property type="entry name" value="SIS_dom_sf"/>
</dbReference>
<keyword evidence="1" id="KW-0805">Transcription regulation</keyword>
<gene>
    <name evidence="6" type="ORF">J2S15_001153</name>
</gene>
<comment type="caution">
    <text evidence="6">The sequence shown here is derived from an EMBL/GenBank/DDBJ whole genome shotgun (WGS) entry which is preliminary data.</text>
</comment>
<dbReference type="SUPFAM" id="SSF46689">
    <property type="entry name" value="Homeodomain-like"/>
    <property type="match status" value="1"/>
</dbReference>
<reference evidence="6 7" key="1">
    <citation type="submission" date="2023-07" db="EMBL/GenBank/DDBJ databases">
        <title>Genomic Encyclopedia of Type Strains, Phase IV (KMG-IV): sequencing the most valuable type-strain genomes for metagenomic binning, comparative biology and taxonomic classification.</title>
        <authorList>
            <person name="Goeker M."/>
        </authorList>
    </citation>
    <scope>NUCLEOTIDE SEQUENCE [LARGE SCALE GENOMIC DNA]</scope>
    <source>
        <strain evidence="6 7">DSM 16784</strain>
    </source>
</reference>
<dbReference type="PROSITE" id="PS51464">
    <property type="entry name" value="SIS"/>
    <property type="match status" value="1"/>
</dbReference>
<evidence type="ECO:0000259" key="4">
    <source>
        <dbReference type="PROSITE" id="PS51071"/>
    </source>
</evidence>
<dbReference type="Proteomes" id="UP001230220">
    <property type="component" value="Unassembled WGS sequence"/>
</dbReference>
<keyword evidence="2 6" id="KW-0238">DNA-binding</keyword>
<dbReference type="InterPro" id="IPR036388">
    <property type="entry name" value="WH-like_DNA-bd_sf"/>
</dbReference>
<dbReference type="PANTHER" id="PTHR30514">
    <property type="entry name" value="GLUCOKINASE"/>
    <property type="match status" value="1"/>
</dbReference>
<dbReference type="InterPro" id="IPR000281">
    <property type="entry name" value="HTH_RpiR"/>
</dbReference>
<dbReference type="Pfam" id="PF01380">
    <property type="entry name" value="SIS"/>
    <property type="match status" value="1"/>
</dbReference>
<dbReference type="SUPFAM" id="SSF53697">
    <property type="entry name" value="SIS domain"/>
    <property type="match status" value="1"/>
</dbReference>
<keyword evidence="7" id="KW-1185">Reference proteome</keyword>
<evidence type="ECO:0000313" key="6">
    <source>
        <dbReference type="EMBL" id="MDQ0360422.1"/>
    </source>
</evidence>
<dbReference type="EMBL" id="JAUSUR010000001">
    <property type="protein sequence ID" value="MDQ0360422.1"/>
    <property type="molecule type" value="Genomic_DNA"/>
</dbReference>
<dbReference type="InterPro" id="IPR035472">
    <property type="entry name" value="RpiR-like_SIS"/>
</dbReference>
<name>A0ABU0E0K0_9FIRM</name>
<dbReference type="InterPro" id="IPR001347">
    <property type="entry name" value="SIS_dom"/>
</dbReference>
<dbReference type="PROSITE" id="PS51071">
    <property type="entry name" value="HTH_RPIR"/>
    <property type="match status" value="1"/>
</dbReference>
<protein>
    <submittedName>
        <fullName evidence="6">DNA-binding MurR/RpiR family transcriptional regulator</fullName>
    </submittedName>
</protein>
<dbReference type="Gene3D" id="1.10.10.10">
    <property type="entry name" value="Winged helix-like DNA-binding domain superfamily/Winged helix DNA-binding domain"/>
    <property type="match status" value="1"/>
</dbReference>
<dbReference type="RefSeq" id="WP_307406306.1">
    <property type="nucleotide sequence ID" value="NZ_JAUSUR010000001.1"/>
</dbReference>
<dbReference type="InterPro" id="IPR009057">
    <property type="entry name" value="Homeodomain-like_sf"/>
</dbReference>
<proteinExistence type="predicted"/>
<dbReference type="CDD" id="cd05013">
    <property type="entry name" value="SIS_RpiR"/>
    <property type="match status" value="1"/>
</dbReference>
<feature type="domain" description="HTH rpiR-type" evidence="4">
    <location>
        <begin position="1"/>
        <end position="77"/>
    </location>
</feature>
<dbReference type="GO" id="GO:0003677">
    <property type="term" value="F:DNA binding"/>
    <property type="evidence" value="ECO:0007669"/>
    <property type="project" value="UniProtKB-KW"/>
</dbReference>
<keyword evidence="3" id="KW-0804">Transcription</keyword>
<dbReference type="Pfam" id="PF01418">
    <property type="entry name" value="HTH_6"/>
    <property type="match status" value="1"/>
</dbReference>
<evidence type="ECO:0000259" key="5">
    <source>
        <dbReference type="PROSITE" id="PS51464"/>
    </source>
</evidence>
<accession>A0ABU0E0K0</accession>
<evidence type="ECO:0000256" key="2">
    <source>
        <dbReference type="ARBA" id="ARBA00023125"/>
    </source>
</evidence>
<dbReference type="Gene3D" id="3.40.50.10490">
    <property type="entry name" value="Glucose-6-phosphate isomerase like protein, domain 1"/>
    <property type="match status" value="1"/>
</dbReference>
<dbReference type="InterPro" id="IPR047640">
    <property type="entry name" value="RpiR-like"/>
</dbReference>